<dbReference type="NCBIfam" id="TIGR00106">
    <property type="entry name" value="MTH1187 family thiamine-binding protein"/>
    <property type="match status" value="1"/>
</dbReference>
<dbReference type="AlphaFoldDB" id="A0A1N5VSR9"/>
<evidence type="ECO:0000313" key="5">
    <source>
        <dbReference type="Proteomes" id="UP000187822"/>
    </source>
</evidence>
<organism evidence="3 6">
    <name type="scientific">Cuniculiplasma divulgatum</name>
    <dbReference type="NCBI Taxonomy" id="1673428"/>
    <lineage>
        <taxon>Archaea</taxon>
        <taxon>Methanobacteriati</taxon>
        <taxon>Thermoplasmatota</taxon>
        <taxon>Thermoplasmata</taxon>
        <taxon>Thermoplasmatales</taxon>
        <taxon>Cuniculiplasmataceae</taxon>
        <taxon>Cuniculiplasma</taxon>
    </lineage>
</organism>
<evidence type="ECO:0000313" key="4">
    <source>
        <dbReference type="EMBL" id="SJK85284.1"/>
    </source>
</evidence>
<evidence type="ECO:0000259" key="2">
    <source>
        <dbReference type="Pfam" id="PF01910"/>
    </source>
</evidence>
<dbReference type="PANTHER" id="PTHR33777">
    <property type="entry name" value="UPF0045 PROTEIN ECM15"/>
    <property type="match status" value="1"/>
</dbReference>
<evidence type="ECO:0000256" key="1">
    <source>
        <dbReference type="ARBA" id="ARBA00010272"/>
    </source>
</evidence>
<sequence>MILLEVTYYPVGDGTSAAKYVKAAVNALKETGLNVIPGSMSTVIEGNTLDELFSAIEKGEEKIISMGIKRVETIIKIDHRLDSENSAEKKLREIS</sequence>
<dbReference type="EMBL" id="LT719092">
    <property type="protein sequence ID" value="SJK85284.1"/>
    <property type="molecule type" value="Genomic_DNA"/>
</dbReference>
<dbReference type="EMBL" id="LT671858">
    <property type="protein sequence ID" value="SIM75878.1"/>
    <property type="molecule type" value="Genomic_DNA"/>
</dbReference>
<reference evidence="3 6" key="1">
    <citation type="submission" date="2016-04" db="EMBL/GenBank/DDBJ databases">
        <authorList>
            <person name="Evans L.H."/>
            <person name="Alamgir A."/>
            <person name="Owens N."/>
            <person name="Weber N.D."/>
            <person name="Virtaneva K."/>
            <person name="Barbian K."/>
            <person name="Babar A."/>
            <person name="Rosenke K."/>
        </authorList>
    </citation>
    <scope>NUCLEOTIDE SEQUENCE [LARGE SCALE GENOMIC DNA]</scope>
    <source>
        <strain evidence="3">S5</strain>
        <strain evidence="6">S5(T) (JCM 30642 \VKM B-2941)</strain>
    </source>
</reference>
<dbReference type="OrthoDB" id="10763at2157"/>
<dbReference type="InterPro" id="IPR029756">
    <property type="entry name" value="MTH1187/YkoF-like"/>
</dbReference>
<dbReference type="KEGG" id="cdiv:CPM_1490"/>
<gene>
    <name evidence="4" type="ORF">CPM_1490</name>
    <name evidence="3" type="ORF">CSP5_1496</name>
</gene>
<dbReference type="Gene3D" id="3.30.70.930">
    <property type="match status" value="1"/>
</dbReference>
<dbReference type="Proteomes" id="UP000187822">
    <property type="component" value="Chromosome I"/>
</dbReference>
<keyword evidence="5" id="KW-1185">Reference proteome</keyword>
<reference evidence="4" key="3">
    <citation type="submission" date="2016-06" db="EMBL/GenBank/DDBJ databases">
        <authorList>
            <person name="Olsen C.W."/>
            <person name="Carey S."/>
            <person name="Hinshaw L."/>
            <person name="Karasin A.I."/>
        </authorList>
    </citation>
    <scope>NUCLEOTIDE SEQUENCE [LARGE SCALE GENOMIC DNA]</scope>
    <source>
        <strain evidence="4">PM4</strain>
    </source>
</reference>
<accession>A0A1N5VSR9</accession>
<dbReference type="SUPFAM" id="SSF89957">
    <property type="entry name" value="MTH1187/YkoF-like"/>
    <property type="match status" value="1"/>
</dbReference>
<feature type="domain" description="Thiamine-binding protein" evidence="2">
    <location>
        <begin position="5"/>
        <end position="93"/>
    </location>
</feature>
<reference evidence="5" key="2">
    <citation type="submission" date="2016-06" db="EMBL/GenBank/DDBJ databases">
        <authorList>
            <person name="Toshchakov V.S."/>
        </authorList>
    </citation>
    <scope>NUCLEOTIDE SEQUENCE [LARGE SCALE GENOMIC DNA]</scope>
    <source>
        <strain>PM4 (JCM 30641</strain>
        <strain evidence="5">\VKM B-2940)</strain>
    </source>
</reference>
<evidence type="ECO:0000313" key="3">
    <source>
        <dbReference type="EMBL" id="SIM75878.1"/>
    </source>
</evidence>
<dbReference type="RefSeq" id="WP_021790092.1">
    <property type="nucleotide sequence ID" value="NZ_LT671858.1"/>
</dbReference>
<dbReference type="InterPro" id="IPR002767">
    <property type="entry name" value="Thiamine_BP"/>
</dbReference>
<dbReference type="STRING" id="1673428.CPM_1490"/>
<dbReference type="InterPro" id="IPR051614">
    <property type="entry name" value="UPF0045_domain"/>
</dbReference>
<dbReference type="Pfam" id="PF01910">
    <property type="entry name" value="Thiamine_BP"/>
    <property type="match status" value="1"/>
</dbReference>
<dbReference type="GeneID" id="41588738"/>
<name>A0A1N5VSR9_9ARCH</name>
<evidence type="ECO:0000313" key="6">
    <source>
        <dbReference type="Proteomes" id="UP000195607"/>
    </source>
</evidence>
<protein>
    <recommendedName>
        <fullName evidence="2">Thiamine-binding protein domain-containing protein</fullName>
    </recommendedName>
</protein>
<dbReference type="PANTHER" id="PTHR33777:SF1">
    <property type="entry name" value="UPF0045 PROTEIN ECM15"/>
    <property type="match status" value="1"/>
</dbReference>
<comment type="similarity">
    <text evidence="1">Belongs to the UPF0045 family.</text>
</comment>
<proteinExistence type="inferred from homology"/>
<dbReference type="GO" id="GO:0005829">
    <property type="term" value="C:cytosol"/>
    <property type="evidence" value="ECO:0007669"/>
    <property type="project" value="TreeGrafter"/>
</dbReference>
<dbReference type="Proteomes" id="UP000195607">
    <property type="component" value="Chromosome I"/>
</dbReference>